<gene>
    <name evidence="2" type="ORF">A0H76_2530</name>
</gene>
<dbReference type="EMBL" id="LTAI01000008">
    <property type="protein sequence ID" value="ORE00569.1"/>
    <property type="molecule type" value="Genomic_DNA"/>
</dbReference>
<name>A0A1X0QLC9_9MICR</name>
<dbReference type="AlphaFoldDB" id="A0A1X0QLC9"/>
<evidence type="ECO:0000313" key="2">
    <source>
        <dbReference type="EMBL" id="ORE00569.1"/>
    </source>
</evidence>
<feature type="transmembrane region" description="Helical" evidence="1">
    <location>
        <begin position="25"/>
        <end position="41"/>
    </location>
</feature>
<sequence length="60" mass="7095">MKGSNLSCCYFITTTLIPIFKYFKIYLNTLLLTNLIVVGYLKHKKFKNIIFVNKELIYVN</sequence>
<keyword evidence="1" id="KW-0472">Membrane</keyword>
<accession>A0A1X0QLC9</accession>
<dbReference type="VEuPathDB" id="MicrosporidiaDB:A0H76_2530"/>
<dbReference type="Proteomes" id="UP000192501">
    <property type="component" value="Unassembled WGS sequence"/>
</dbReference>
<protein>
    <submittedName>
        <fullName evidence="2">Uncharacterized protein</fullName>
    </submittedName>
</protein>
<reference evidence="2 3" key="1">
    <citation type="journal article" date="2017" name="Environ. Microbiol.">
        <title>Decay of the glycolytic pathway and adaptation to intranuclear parasitism within Enterocytozoonidae microsporidia.</title>
        <authorList>
            <person name="Wiredu Boakye D."/>
            <person name="Jaroenlak P."/>
            <person name="Prachumwat A."/>
            <person name="Williams T.A."/>
            <person name="Bateman K.S."/>
            <person name="Itsathitphaisarn O."/>
            <person name="Sritunyalucksana K."/>
            <person name="Paszkiewicz K.H."/>
            <person name="Moore K.A."/>
            <person name="Stentiford G.D."/>
            <person name="Williams B.A."/>
        </authorList>
    </citation>
    <scope>NUCLEOTIDE SEQUENCE [LARGE SCALE GENOMIC DNA]</scope>
    <source>
        <strain evidence="3">canceri</strain>
    </source>
</reference>
<evidence type="ECO:0000313" key="3">
    <source>
        <dbReference type="Proteomes" id="UP000192501"/>
    </source>
</evidence>
<organism evidence="2 3">
    <name type="scientific">Hepatospora eriocheir</name>
    <dbReference type="NCBI Taxonomy" id="1081669"/>
    <lineage>
        <taxon>Eukaryota</taxon>
        <taxon>Fungi</taxon>
        <taxon>Fungi incertae sedis</taxon>
        <taxon>Microsporidia</taxon>
        <taxon>Hepatosporidae</taxon>
        <taxon>Hepatospora</taxon>
    </lineage>
</organism>
<evidence type="ECO:0000256" key="1">
    <source>
        <dbReference type="SAM" id="Phobius"/>
    </source>
</evidence>
<keyword evidence="1" id="KW-1133">Transmembrane helix</keyword>
<comment type="caution">
    <text evidence="2">The sequence shown here is derived from an EMBL/GenBank/DDBJ whole genome shotgun (WGS) entry which is preliminary data.</text>
</comment>
<proteinExistence type="predicted"/>
<keyword evidence="1" id="KW-0812">Transmembrane</keyword>